<gene>
    <name evidence="3" type="ORF">B0I36DRAFT_371784</name>
</gene>
<keyword evidence="3" id="KW-0560">Oxidoreductase</keyword>
<feature type="region of interest" description="Disordered" evidence="1">
    <location>
        <begin position="81"/>
        <end position="105"/>
    </location>
</feature>
<dbReference type="Proteomes" id="UP000756346">
    <property type="component" value="Unassembled WGS sequence"/>
</dbReference>
<evidence type="ECO:0000313" key="3">
    <source>
        <dbReference type="EMBL" id="KAH7037078.1"/>
    </source>
</evidence>
<accession>A0A9P9BXI3</accession>
<dbReference type="GeneID" id="70189589"/>
<dbReference type="OrthoDB" id="3360610at2759"/>
<protein>
    <submittedName>
        <fullName evidence="3">Glyoxalase/Bleomycin resistance protein/Dihydroxybiphenyl dioxygenase</fullName>
    </submittedName>
</protein>
<dbReference type="Pfam" id="PF00903">
    <property type="entry name" value="Glyoxalase"/>
    <property type="match status" value="1"/>
</dbReference>
<sequence>MASQPKIKVLRLASVHYQHPNLESATKFLLDFGMIERQRDESRIYFSGYGQDQYIYVAEQSLTSRRAFIGATWEVESRKDLETAAAQPNATPIEEDHGPGGAKRVSIQDPNGFLVSFIHGQSRLMGSATMETNRIVGDEKPIVNLVDEKPRRGHFRSGPSPVHKLGHYGYMVPHDKYETTFNWYTSLINLVPTDAVFNPETGKDVTCFMHIDLGPIYTDHHSFFLGVSPNGKPAFVHHSSYEVNDTDTQALGHKWLYEKGYTNCWGIGRHVLGSQVFDYWFDTTGNIVEHYADGDLVNQDTAFTRSPEGPDSLYIWGPPLPLGFVTGKAEDAGKDAAAALGLLVS</sequence>
<dbReference type="RefSeq" id="XP_046016199.1">
    <property type="nucleotide sequence ID" value="XM_046160043.1"/>
</dbReference>
<dbReference type="InterPro" id="IPR029068">
    <property type="entry name" value="Glyas_Bleomycin-R_OHBP_Dase"/>
</dbReference>
<evidence type="ECO:0000256" key="1">
    <source>
        <dbReference type="SAM" id="MobiDB-lite"/>
    </source>
</evidence>
<keyword evidence="3" id="KW-0223">Dioxygenase</keyword>
<dbReference type="Gene3D" id="3.10.180.10">
    <property type="entry name" value="2,3-Dihydroxybiphenyl 1,2-Dioxygenase, domain 1"/>
    <property type="match status" value="2"/>
</dbReference>
<dbReference type="SUPFAM" id="SSF54593">
    <property type="entry name" value="Glyoxalase/Bleomycin resistance protein/Dihydroxybiphenyl dioxygenase"/>
    <property type="match status" value="1"/>
</dbReference>
<dbReference type="PROSITE" id="PS51819">
    <property type="entry name" value="VOC"/>
    <property type="match status" value="1"/>
</dbReference>
<keyword evidence="4" id="KW-1185">Reference proteome</keyword>
<dbReference type="InterPro" id="IPR004360">
    <property type="entry name" value="Glyas_Fos-R_dOase_dom"/>
</dbReference>
<reference evidence="3" key="1">
    <citation type="journal article" date="2021" name="Nat. Commun.">
        <title>Genetic determinants of endophytism in the Arabidopsis root mycobiome.</title>
        <authorList>
            <person name="Mesny F."/>
            <person name="Miyauchi S."/>
            <person name="Thiergart T."/>
            <person name="Pickel B."/>
            <person name="Atanasova L."/>
            <person name="Karlsson M."/>
            <person name="Huettel B."/>
            <person name="Barry K.W."/>
            <person name="Haridas S."/>
            <person name="Chen C."/>
            <person name="Bauer D."/>
            <person name="Andreopoulos W."/>
            <person name="Pangilinan J."/>
            <person name="LaButti K."/>
            <person name="Riley R."/>
            <person name="Lipzen A."/>
            <person name="Clum A."/>
            <person name="Drula E."/>
            <person name="Henrissat B."/>
            <person name="Kohler A."/>
            <person name="Grigoriev I.V."/>
            <person name="Martin F.M."/>
            <person name="Hacquard S."/>
        </authorList>
    </citation>
    <scope>NUCLEOTIDE SEQUENCE</scope>
    <source>
        <strain evidence="3">MPI-CAGE-CH-0230</strain>
    </source>
</reference>
<comment type="caution">
    <text evidence="3">The sequence shown here is derived from an EMBL/GenBank/DDBJ whole genome shotgun (WGS) entry which is preliminary data.</text>
</comment>
<name>A0A9P9BXI3_9PEZI</name>
<dbReference type="GO" id="GO:0051213">
    <property type="term" value="F:dioxygenase activity"/>
    <property type="evidence" value="ECO:0007669"/>
    <property type="project" value="UniProtKB-KW"/>
</dbReference>
<dbReference type="CDD" id="cd07267">
    <property type="entry name" value="THT_Oxygenase_N"/>
    <property type="match status" value="1"/>
</dbReference>
<organism evidence="3 4">
    <name type="scientific">Microdochium trichocladiopsis</name>
    <dbReference type="NCBI Taxonomy" id="1682393"/>
    <lineage>
        <taxon>Eukaryota</taxon>
        <taxon>Fungi</taxon>
        <taxon>Dikarya</taxon>
        <taxon>Ascomycota</taxon>
        <taxon>Pezizomycotina</taxon>
        <taxon>Sordariomycetes</taxon>
        <taxon>Xylariomycetidae</taxon>
        <taxon>Xylariales</taxon>
        <taxon>Microdochiaceae</taxon>
        <taxon>Microdochium</taxon>
    </lineage>
</organism>
<dbReference type="AlphaFoldDB" id="A0A9P9BXI3"/>
<feature type="domain" description="VOC" evidence="2">
    <location>
        <begin position="164"/>
        <end position="293"/>
    </location>
</feature>
<proteinExistence type="predicted"/>
<evidence type="ECO:0000313" key="4">
    <source>
        <dbReference type="Proteomes" id="UP000756346"/>
    </source>
</evidence>
<evidence type="ECO:0000259" key="2">
    <source>
        <dbReference type="PROSITE" id="PS51819"/>
    </source>
</evidence>
<dbReference type="InterPro" id="IPR037523">
    <property type="entry name" value="VOC_core"/>
</dbReference>
<dbReference type="EMBL" id="JAGTJQ010000002">
    <property type="protein sequence ID" value="KAH7037078.1"/>
    <property type="molecule type" value="Genomic_DNA"/>
</dbReference>